<organism evidence="3">
    <name type="scientific">Sesamum latifolium</name>
    <dbReference type="NCBI Taxonomy" id="2727402"/>
    <lineage>
        <taxon>Eukaryota</taxon>
        <taxon>Viridiplantae</taxon>
        <taxon>Streptophyta</taxon>
        <taxon>Embryophyta</taxon>
        <taxon>Tracheophyta</taxon>
        <taxon>Spermatophyta</taxon>
        <taxon>Magnoliopsida</taxon>
        <taxon>eudicotyledons</taxon>
        <taxon>Gunneridae</taxon>
        <taxon>Pentapetalae</taxon>
        <taxon>asterids</taxon>
        <taxon>lamiids</taxon>
        <taxon>Lamiales</taxon>
        <taxon>Pedaliaceae</taxon>
        <taxon>Sesamum</taxon>
    </lineage>
</organism>
<keyword evidence="1" id="KW-0732">Signal</keyword>
<feature type="domain" description="Reverse transcriptase zinc-binding" evidence="2">
    <location>
        <begin position="260"/>
        <end position="341"/>
    </location>
</feature>
<comment type="caution">
    <text evidence="3">The sequence shown here is derived from an EMBL/GenBank/DDBJ whole genome shotgun (WGS) entry which is preliminary data.</text>
</comment>
<proteinExistence type="predicted"/>
<reference evidence="3" key="1">
    <citation type="submission" date="2020-06" db="EMBL/GenBank/DDBJ databases">
        <authorList>
            <person name="Li T."/>
            <person name="Hu X."/>
            <person name="Zhang T."/>
            <person name="Song X."/>
            <person name="Zhang H."/>
            <person name="Dai N."/>
            <person name="Sheng W."/>
            <person name="Hou X."/>
            <person name="Wei L."/>
        </authorList>
    </citation>
    <scope>NUCLEOTIDE SEQUENCE</scope>
    <source>
        <strain evidence="3">KEN1</strain>
        <tissue evidence="3">Leaf</tissue>
    </source>
</reference>
<protein>
    <recommendedName>
        <fullName evidence="2">Reverse transcriptase zinc-binding domain-containing protein</fullName>
    </recommendedName>
</protein>
<feature type="chain" id="PRO_5043957604" description="Reverse transcriptase zinc-binding domain-containing protein" evidence="1">
    <location>
        <begin position="19"/>
        <end position="451"/>
    </location>
</feature>
<evidence type="ECO:0000313" key="3">
    <source>
        <dbReference type="EMBL" id="KAL0405904.1"/>
    </source>
</evidence>
<name>A0AAW2TNA8_9LAMI</name>
<accession>A0AAW2TNA8</accession>
<dbReference type="InterPro" id="IPR026960">
    <property type="entry name" value="RVT-Znf"/>
</dbReference>
<feature type="signal peptide" evidence="1">
    <location>
        <begin position="1"/>
        <end position="18"/>
    </location>
</feature>
<reference evidence="3" key="2">
    <citation type="journal article" date="2024" name="Plant">
        <title>Genomic evolution and insights into agronomic trait innovations of Sesamum species.</title>
        <authorList>
            <person name="Miao H."/>
            <person name="Wang L."/>
            <person name="Qu L."/>
            <person name="Liu H."/>
            <person name="Sun Y."/>
            <person name="Le M."/>
            <person name="Wang Q."/>
            <person name="Wei S."/>
            <person name="Zheng Y."/>
            <person name="Lin W."/>
            <person name="Duan Y."/>
            <person name="Cao H."/>
            <person name="Xiong S."/>
            <person name="Wang X."/>
            <person name="Wei L."/>
            <person name="Li C."/>
            <person name="Ma Q."/>
            <person name="Ju M."/>
            <person name="Zhao R."/>
            <person name="Li G."/>
            <person name="Mu C."/>
            <person name="Tian Q."/>
            <person name="Mei H."/>
            <person name="Zhang T."/>
            <person name="Gao T."/>
            <person name="Zhang H."/>
        </authorList>
    </citation>
    <scope>NUCLEOTIDE SEQUENCE</scope>
    <source>
        <strain evidence="3">KEN1</strain>
    </source>
</reference>
<sequence>MGLFQLCFADDLLLLCHADVSSVTIFCRGLEMFATLSGLTANPQKSHLIISKAAQANREALFRALEFEEGHLPLRETTVYCAMEFILPKGIIKEVENRLSSFLWKGTSNRGYPKAFMSKHLLDVIRGKQDSIWVDWISQNRLRDQTVWIASEKTGSWSWRKLLKLHAVLLLHIQYRIGDGENFSLWKDPWHNLGPLIACFPCGPHITRTYAHDPLTMVIEDDQWSWPLIIDIEHLDILNLLPAIHGGVDSIVWVPDGGHFSSSSAYNIFRPLGPKVGWSSLLVGAFRIPRYCFILWLAILGKLYTLDKPWLAHLGNECVLCLDGQQEMHEHLFFTCSYSRRCVASIRQKVRFPWPYQDWQRGILWASVNWRGTHVVRSAYRALLASLTYHIWQEHNRRRFQDIDRPSSTIGSLAVEEVRQRIVSVKLGPSVSTRGLYRLWRIPWPVEGDAD</sequence>
<dbReference type="PANTHER" id="PTHR33116">
    <property type="entry name" value="REVERSE TRANSCRIPTASE ZINC-BINDING DOMAIN-CONTAINING PROTEIN-RELATED-RELATED"/>
    <property type="match status" value="1"/>
</dbReference>
<gene>
    <name evidence="3" type="ORF">Slati_3904300</name>
</gene>
<evidence type="ECO:0000259" key="2">
    <source>
        <dbReference type="Pfam" id="PF13966"/>
    </source>
</evidence>
<evidence type="ECO:0000256" key="1">
    <source>
        <dbReference type="SAM" id="SignalP"/>
    </source>
</evidence>
<dbReference type="PANTHER" id="PTHR33116:SF66">
    <property type="entry name" value="REVERSE TRANSCRIPTASE ZINC-BINDING DOMAIN-CONTAINING PROTEIN"/>
    <property type="match status" value="1"/>
</dbReference>
<dbReference type="AlphaFoldDB" id="A0AAW2TNA8"/>
<dbReference type="EMBL" id="JACGWN010000014">
    <property type="protein sequence ID" value="KAL0405904.1"/>
    <property type="molecule type" value="Genomic_DNA"/>
</dbReference>
<dbReference type="Pfam" id="PF13966">
    <property type="entry name" value="zf-RVT"/>
    <property type="match status" value="1"/>
</dbReference>